<name>A0AAD4CT61_ASPNN</name>
<evidence type="ECO:0000313" key="5">
    <source>
        <dbReference type="Proteomes" id="UP001194746"/>
    </source>
</evidence>
<keyword evidence="5" id="KW-1185">Reference proteome</keyword>
<feature type="region of interest" description="Disordered" evidence="1">
    <location>
        <begin position="102"/>
        <end position="169"/>
    </location>
</feature>
<dbReference type="GO" id="GO:0030427">
    <property type="term" value="C:site of polarized growth"/>
    <property type="evidence" value="ECO:0007669"/>
    <property type="project" value="TreeGrafter"/>
</dbReference>
<dbReference type="GO" id="GO:0030010">
    <property type="term" value="P:establishment of cell polarity"/>
    <property type="evidence" value="ECO:0007669"/>
    <property type="project" value="TreeGrafter"/>
</dbReference>
<keyword evidence="2" id="KW-0812">Transmembrane</keyword>
<gene>
    <name evidence="4" type="ORF">FE257_002006</name>
</gene>
<dbReference type="GO" id="GO:0007232">
    <property type="term" value="P:osmosensory signaling pathway via Sho1 osmosensor"/>
    <property type="evidence" value="ECO:0007669"/>
    <property type="project" value="InterPro"/>
</dbReference>
<dbReference type="InterPro" id="IPR039295">
    <property type="entry name" value="MSB2"/>
</dbReference>
<organism evidence="4 5">
    <name type="scientific">Aspergillus nanangensis</name>
    <dbReference type="NCBI Taxonomy" id="2582783"/>
    <lineage>
        <taxon>Eukaryota</taxon>
        <taxon>Fungi</taxon>
        <taxon>Dikarya</taxon>
        <taxon>Ascomycota</taxon>
        <taxon>Pezizomycotina</taxon>
        <taxon>Eurotiomycetes</taxon>
        <taxon>Eurotiomycetidae</taxon>
        <taxon>Eurotiales</taxon>
        <taxon>Aspergillaceae</taxon>
        <taxon>Aspergillus</taxon>
        <taxon>Aspergillus subgen. Circumdati</taxon>
    </lineage>
</organism>
<keyword evidence="2" id="KW-1133">Transmembrane helix</keyword>
<dbReference type="Proteomes" id="UP001194746">
    <property type="component" value="Unassembled WGS sequence"/>
</dbReference>
<reference evidence="4" key="1">
    <citation type="journal article" date="2019" name="Beilstein J. Org. Chem.">
        <title>Nanangenines: drimane sesquiterpenoids as the dominant metabolite cohort of a novel Australian fungus, Aspergillus nanangensis.</title>
        <authorList>
            <person name="Lacey H.J."/>
            <person name="Gilchrist C.L.M."/>
            <person name="Crombie A."/>
            <person name="Kalaitzis J.A."/>
            <person name="Vuong D."/>
            <person name="Rutledge P.J."/>
            <person name="Turner P."/>
            <person name="Pitt J.I."/>
            <person name="Lacey E."/>
            <person name="Chooi Y.H."/>
            <person name="Piggott A.M."/>
        </authorList>
    </citation>
    <scope>NUCLEOTIDE SEQUENCE</scope>
    <source>
        <strain evidence="4">MST-FP2251</strain>
    </source>
</reference>
<evidence type="ECO:0000256" key="3">
    <source>
        <dbReference type="SAM" id="SignalP"/>
    </source>
</evidence>
<dbReference type="AlphaFoldDB" id="A0AAD4CT61"/>
<keyword evidence="2" id="KW-0472">Membrane</keyword>
<feature type="region of interest" description="Disordered" evidence="1">
    <location>
        <begin position="189"/>
        <end position="254"/>
    </location>
</feature>
<feature type="compositionally biased region" description="Low complexity" evidence="1">
    <location>
        <begin position="234"/>
        <end position="253"/>
    </location>
</feature>
<reference evidence="4" key="2">
    <citation type="submission" date="2020-02" db="EMBL/GenBank/DDBJ databases">
        <authorList>
            <person name="Gilchrist C.L.M."/>
            <person name="Chooi Y.-H."/>
        </authorList>
    </citation>
    <scope>NUCLEOTIDE SEQUENCE</scope>
    <source>
        <strain evidence="4">MST-FP2251</strain>
    </source>
</reference>
<feature type="signal peptide" evidence="3">
    <location>
        <begin position="1"/>
        <end position="23"/>
    </location>
</feature>
<feature type="compositionally biased region" description="Low complexity" evidence="1">
    <location>
        <begin position="273"/>
        <end position="293"/>
    </location>
</feature>
<dbReference type="GO" id="GO:0001402">
    <property type="term" value="P:signal transduction involved in filamentous growth"/>
    <property type="evidence" value="ECO:0007669"/>
    <property type="project" value="TreeGrafter"/>
</dbReference>
<dbReference type="GO" id="GO:0031505">
    <property type="term" value="P:fungal-type cell wall organization"/>
    <property type="evidence" value="ECO:0007669"/>
    <property type="project" value="TreeGrafter"/>
</dbReference>
<dbReference type="GO" id="GO:0005034">
    <property type="term" value="F:osmosensor activity"/>
    <property type="evidence" value="ECO:0007669"/>
    <property type="project" value="InterPro"/>
</dbReference>
<dbReference type="PANTHER" id="PTHR35778:SF1">
    <property type="entry name" value="SIGNALING MUCIN HKR1-RELATED"/>
    <property type="match status" value="1"/>
</dbReference>
<evidence type="ECO:0000256" key="1">
    <source>
        <dbReference type="SAM" id="MobiDB-lite"/>
    </source>
</evidence>
<feature type="compositionally biased region" description="Polar residues" evidence="1">
    <location>
        <begin position="717"/>
        <end position="729"/>
    </location>
</feature>
<evidence type="ECO:0000256" key="2">
    <source>
        <dbReference type="SAM" id="Phobius"/>
    </source>
</evidence>
<feature type="compositionally biased region" description="Low complexity" evidence="1">
    <location>
        <begin position="615"/>
        <end position="657"/>
    </location>
</feature>
<dbReference type="GO" id="GO:0005576">
    <property type="term" value="C:extracellular region"/>
    <property type="evidence" value="ECO:0007669"/>
    <property type="project" value="TreeGrafter"/>
</dbReference>
<feature type="compositionally biased region" description="Low complexity" evidence="1">
    <location>
        <begin position="462"/>
        <end position="479"/>
    </location>
</feature>
<feature type="compositionally biased region" description="Polar residues" evidence="1">
    <location>
        <begin position="438"/>
        <end position="450"/>
    </location>
</feature>
<keyword evidence="3" id="KW-0732">Signal</keyword>
<dbReference type="PANTHER" id="PTHR35778">
    <property type="entry name" value="SIGNALING MUCIN HKR1-RELATED"/>
    <property type="match status" value="1"/>
</dbReference>
<accession>A0AAD4CT61</accession>
<feature type="compositionally biased region" description="Polar residues" evidence="1">
    <location>
        <begin position="357"/>
        <end position="372"/>
    </location>
</feature>
<evidence type="ECO:0000313" key="4">
    <source>
        <dbReference type="EMBL" id="KAF9892230.1"/>
    </source>
</evidence>
<feature type="transmembrane region" description="Helical" evidence="2">
    <location>
        <begin position="659"/>
        <end position="680"/>
    </location>
</feature>
<comment type="caution">
    <text evidence="4">The sequence shown here is derived from an EMBL/GenBank/DDBJ whole genome shotgun (WGS) entry which is preliminary data.</text>
</comment>
<feature type="compositionally biased region" description="Polar residues" evidence="1">
    <location>
        <begin position="111"/>
        <end position="122"/>
    </location>
</feature>
<evidence type="ECO:0008006" key="6">
    <source>
        <dbReference type="Google" id="ProtNLM"/>
    </source>
</evidence>
<protein>
    <recommendedName>
        <fullName evidence="6">Mucin family signaling protein Msb2</fullName>
    </recommendedName>
</protein>
<dbReference type="GO" id="GO:0009986">
    <property type="term" value="C:cell surface"/>
    <property type="evidence" value="ECO:0007669"/>
    <property type="project" value="TreeGrafter"/>
</dbReference>
<proteinExistence type="predicted"/>
<feature type="region of interest" description="Disordered" evidence="1">
    <location>
        <begin position="690"/>
        <end position="729"/>
    </location>
</feature>
<feature type="compositionally biased region" description="Low complexity" evidence="1">
    <location>
        <begin position="143"/>
        <end position="169"/>
    </location>
</feature>
<feature type="chain" id="PRO_5041903685" description="Mucin family signaling protein Msb2" evidence="3">
    <location>
        <begin position="24"/>
        <end position="744"/>
    </location>
</feature>
<dbReference type="GO" id="GO:0005886">
    <property type="term" value="C:plasma membrane"/>
    <property type="evidence" value="ECO:0007669"/>
    <property type="project" value="InterPro"/>
</dbReference>
<feature type="region of interest" description="Disordered" evidence="1">
    <location>
        <begin position="352"/>
        <end position="490"/>
    </location>
</feature>
<feature type="compositionally biased region" description="Low complexity" evidence="1">
    <location>
        <begin position="402"/>
        <end position="437"/>
    </location>
</feature>
<feature type="region of interest" description="Disordered" evidence="1">
    <location>
        <begin position="267"/>
        <end position="293"/>
    </location>
</feature>
<dbReference type="GO" id="GO:0006972">
    <property type="term" value="P:hyperosmotic response"/>
    <property type="evidence" value="ECO:0007669"/>
    <property type="project" value="TreeGrafter"/>
</dbReference>
<sequence length="744" mass="74991">MVPSTTSLLTAFLALGGLDLVSAEAPTKPRFIPKQLKRQINYKVSSDLASRTASENRFESWLKSLGQDTTASQVDPSPPVVVIPITLSIDANGVTHTLTGTVPTAPAGAKTVTSATSTSEKNSVLIPTATSDSKSAASEKKTSPQPTAAGSTSASGTQSSNSASSSDDANLGDEIGSFFNSIFNPSSSTTGVSASATDSVSGSTSAKSKSTSDSSSVDANKSTGGPKTDDATVTSTGMASSSDASSSATATPSGLLNGISDLWDDITGKKTETGSNSTATATGTGLAGKSTSSLEPTGTGILLPTVNISIPDATSTAASSIDLGASLSSAFGMTGTGIPSSTSAPGPSVLIPGGPGSHSTFGPSLSTISPSVPTGAATSGPVIPTSTAPASSGPAIGSTQIPSPTSKPAPTSTAKPAPTSTEQPTTTETTESITTQEPATSTSSESNDWIPSTILVEPPTPATTDYATHDTATATNTPTQLPGSISPATGLDNIPADSTLIQLGFDGRLRYNFVATTTLSSSQIFLYIPQGLEYALQVLAKQITMFAIKPYDNSESTGYIATVAQAYIPNDQVDGLRKMLHNPISRLYEQPSESVKTLLSMIDPSIPLVVGQTPSSPGGDSSDSNGSDDGNHNGDNNESSDNNSDGGASSSGSTKASSVGIGVGVVAGAAAYGAGMFWIARRYRKKRQLHQRSSSTVEQMSEGPGAGSVFASGGRLSRNSQNSGSARTQMISAPVMAENSLGWN</sequence>
<dbReference type="EMBL" id="VCAU01000013">
    <property type="protein sequence ID" value="KAF9892230.1"/>
    <property type="molecule type" value="Genomic_DNA"/>
</dbReference>
<feature type="compositionally biased region" description="Low complexity" evidence="1">
    <location>
        <begin position="189"/>
        <end position="222"/>
    </location>
</feature>
<feature type="region of interest" description="Disordered" evidence="1">
    <location>
        <begin position="609"/>
        <end position="657"/>
    </location>
</feature>